<name>A0A409W906_9AGAR</name>
<keyword evidence="3" id="KW-1185">Reference proteome</keyword>
<gene>
    <name evidence="2" type="ORF">CVT26_011776</name>
</gene>
<reference evidence="2 3" key="1">
    <citation type="journal article" date="2018" name="Evol. Lett.">
        <title>Horizontal gene cluster transfer increased hallucinogenic mushroom diversity.</title>
        <authorList>
            <person name="Reynolds H.T."/>
            <person name="Vijayakumar V."/>
            <person name="Gluck-Thaler E."/>
            <person name="Korotkin H.B."/>
            <person name="Matheny P.B."/>
            <person name="Slot J.C."/>
        </authorList>
    </citation>
    <scope>NUCLEOTIDE SEQUENCE [LARGE SCALE GENOMIC DNA]</scope>
    <source>
        <strain evidence="2 3">SRW20</strain>
    </source>
</reference>
<proteinExistence type="predicted"/>
<dbReference type="InParanoid" id="A0A409W906"/>
<evidence type="ECO:0000313" key="3">
    <source>
        <dbReference type="Proteomes" id="UP000284706"/>
    </source>
</evidence>
<dbReference type="EMBL" id="NHYE01005297">
    <property type="protein sequence ID" value="PPQ74993.1"/>
    <property type="molecule type" value="Genomic_DNA"/>
</dbReference>
<sequence length="128" mass="13869">MPVLRRPFRCHSPYPLTFAHVYTITHRGAGIYSLDKCADNASVLTAAPAIRPPAPGNPRHNLKLTSKEDEEIALSPSAPLPRPPSLLPPQPPMYHHRLKMGAYIDQETKASARVSVSTGPSIALTSLA</sequence>
<evidence type="ECO:0000313" key="2">
    <source>
        <dbReference type="EMBL" id="PPQ74993.1"/>
    </source>
</evidence>
<accession>A0A409W906</accession>
<organism evidence="2 3">
    <name type="scientific">Gymnopilus dilepis</name>
    <dbReference type="NCBI Taxonomy" id="231916"/>
    <lineage>
        <taxon>Eukaryota</taxon>
        <taxon>Fungi</taxon>
        <taxon>Dikarya</taxon>
        <taxon>Basidiomycota</taxon>
        <taxon>Agaricomycotina</taxon>
        <taxon>Agaricomycetes</taxon>
        <taxon>Agaricomycetidae</taxon>
        <taxon>Agaricales</taxon>
        <taxon>Agaricineae</taxon>
        <taxon>Hymenogastraceae</taxon>
        <taxon>Gymnopilus</taxon>
    </lineage>
</organism>
<comment type="caution">
    <text evidence="2">The sequence shown here is derived from an EMBL/GenBank/DDBJ whole genome shotgun (WGS) entry which is preliminary data.</text>
</comment>
<dbReference type="Proteomes" id="UP000284706">
    <property type="component" value="Unassembled WGS sequence"/>
</dbReference>
<dbReference type="AlphaFoldDB" id="A0A409W906"/>
<evidence type="ECO:0000256" key="1">
    <source>
        <dbReference type="SAM" id="MobiDB-lite"/>
    </source>
</evidence>
<feature type="compositionally biased region" description="Pro residues" evidence="1">
    <location>
        <begin position="78"/>
        <end position="92"/>
    </location>
</feature>
<protein>
    <submittedName>
        <fullName evidence="2">Uncharacterized protein</fullName>
    </submittedName>
</protein>
<feature type="region of interest" description="Disordered" evidence="1">
    <location>
        <begin position="69"/>
        <end position="92"/>
    </location>
</feature>